<dbReference type="SUPFAM" id="SSF53137">
    <property type="entry name" value="Translational machinery components"/>
    <property type="match status" value="1"/>
</dbReference>
<proteinExistence type="inferred from homology"/>
<protein>
    <submittedName>
        <fullName evidence="4">Ribosomal protein S11</fullName>
    </submittedName>
</protein>
<dbReference type="GO" id="GO:1990904">
    <property type="term" value="C:ribonucleoprotein complex"/>
    <property type="evidence" value="ECO:0007669"/>
    <property type="project" value="UniProtKB-KW"/>
</dbReference>
<dbReference type="RefSeq" id="YP_009502231.1">
    <property type="nucleotide sequence ID" value="NC_038145.1"/>
</dbReference>
<dbReference type="PIRSF" id="PIRSF002131">
    <property type="entry name" value="Ribosomal_S11"/>
    <property type="match status" value="1"/>
</dbReference>
<dbReference type="InterPro" id="IPR001971">
    <property type="entry name" value="Ribosomal_uS11"/>
</dbReference>
<evidence type="ECO:0000256" key="2">
    <source>
        <dbReference type="ARBA" id="ARBA00022980"/>
    </source>
</evidence>
<dbReference type="GO" id="GO:0006412">
    <property type="term" value="P:translation"/>
    <property type="evidence" value="ECO:0007669"/>
    <property type="project" value="InterPro"/>
</dbReference>
<dbReference type="EMBL" id="KY212107">
    <property type="protein sequence ID" value="ASB29833.1"/>
    <property type="molecule type" value="Genomic_DNA"/>
</dbReference>
<dbReference type="InterPro" id="IPR036967">
    <property type="entry name" value="Ribosomal_uS11_sf"/>
</dbReference>
<dbReference type="Gene3D" id="3.30.420.80">
    <property type="entry name" value="Ribosomal protein S11"/>
    <property type="match status" value="1"/>
</dbReference>
<evidence type="ECO:0000256" key="3">
    <source>
        <dbReference type="ARBA" id="ARBA00023274"/>
    </source>
</evidence>
<keyword evidence="2 4" id="KW-0689">Ribosomal protein</keyword>
<reference evidence="4" key="1">
    <citation type="submission" date="2016-11" db="EMBL/GenBank/DDBJ databases">
        <title>Complete organellar and ribosomal genomic analysis of the lectotype specimen of the reef forming species Porolithon onkodes (Heydrich) Foslie.</title>
        <authorList>
            <person name="Hughey J.R."/>
            <person name="Gabrielson P.W."/>
        </authorList>
    </citation>
    <scope>NUCLEOTIDE SEQUENCE</scope>
</reference>
<name>A0A2Z2L3K1_9FLOR</name>
<keyword evidence="3" id="KW-0687">Ribonucleoprotein</keyword>
<dbReference type="GO" id="GO:0005840">
    <property type="term" value="C:ribosome"/>
    <property type="evidence" value="ECO:0007669"/>
    <property type="project" value="UniProtKB-KW"/>
</dbReference>
<geneLocation type="mitochondrion" evidence="4"/>
<dbReference type="GeneID" id="37507781"/>
<evidence type="ECO:0000313" key="4">
    <source>
        <dbReference type="EMBL" id="ASB29833.1"/>
    </source>
</evidence>
<dbReference type="GO" id="GO:0003735">
    <property type="term" value="F:structural constituent of ribosome"/>
    <property type="evidence" value="ECO:0007669"/>
    <property type="project" value="InterPro"/>
</dbReference>
<evidence type="ECO:0000256" key="1">
    <source>
        <dbReference type="ARBA" id="ARBA00006194"/>
    </source>
</evidence>
<dbReference type="AlphaFoldDB" id="A0A2Z2L3K1"/>
<sequence>MQLISGNSAILSILFTKNNIFCTFSNLEGKTLFATSVGSTKTKGLKKITSTTLFTLVKKLSYQVFKFEIAFLYLKVKGANKSKNDFFKLSKNIKVNIPLIQNQHRISYGGCKVSRVRKI</sequence>
<organism evidence="4">
    <name type="scientific">Porolithon onkodes</name>
    <dbReference type="NCBI Taxonomy" id="231751"/>
    <lineage>
        <taxon>Eukaryota</taxon>
        <taxon>Rhodophyta</taxon>
        <taxon>Florideophyceae</taxon>
        <taxon>Corallinophycidae</taxon>
        <taxon>Corallinales</taxon>
        <taxon>Porolithaceae</taxon>
        <taxon>Porolithon</taxon>
    </lineage>
</organism>
<gene>
    <name evidence="4" type="primary">rps11</name>
</gene>
<accession>A0A2Z2L3K1</accession>
<keyword evidence="4" id="KW-0496">Mitochondrion</keyword>
<comment type="similarity">
    <text evidence="1">Belongs to the universal ribosomal protein uS11 family.</text>
</comment>